<evidence type="ECO:0000313" key="2">
    <source>
        <dbReference type="EMBL" id="CCI44132.1"/>
    </source>
</evidence>
<evidence type="ECO:0000259" key="1">
    <source>
        <dbReference type="Pfam" id="PF22466"/>
    </source>
</evidence>
<dbReference type="GO" id="GO:0000811">
    <property type="term" value="C:GINS complex"/>
    <property type="evidence" value="ECO:0007669"/>
    <property type="project" value="TreeGrafter"/>
</dbReference>
<dbReference type="InParanoid" id="A0A024GCS2"/>
<dbReference type="AlphaFoldDB" id="A0A024GCS2"/>
<comment type="caution">
    <text evidence="2">The sequence shown here is derived from an EMBL/GenBank/DDBJ whole genome shotgun (WGS) entry which is preliminary data.</text>
</comment>
<dbReference type="STRING" id="65357.A0A024GCS2"/>
<name>A0A024GCS2_9STRA</name>
<dbReference type="SUPFAM" id="SSF158573">
    <property type="entry name" value="GINS helical bundle-like"/>
    <property type="match status" value="1"/>
</dbReference>
<dbReference type="PANTHER" id="PTHR22768">
    <property type="entry name" value="DNA REPLICATION COMPLEX GINS PROTEIN PSF3"/>
    <property type="match status" value="1"/>
</dbReference>
<dbReference type="InterPro" id="IPR038437">
    <property type="entry name" value="GINS_Psf3_sf"/>
</dbReference>
<evidence type="ECO:0000313" key="3">
    <source>
        <dbReference type="Proteomes" id="UP000053237"/>
    </source>
</evidence>
<dbReference type="CDD" id="cd11713">
    <property type="entry name" value="GINS_A_psf3"/>
    <property type="match status" value="1"/>
</dbReference>
<dbReference type="Gene3D" id="1.20.58.2050">
    <property type="match status" value="1"/>
</dbReference>
<dbReference type="CDD" id="cd21693">
    <property type="entry name" value="GINS_B_Psf3"/>
    <property type="match status" value="1"/>
</dbReference>
<dbReference type="OrthoDB" id="10251744at2759"/>
<keyword evidence="3" id="KW-1185">Reference proteome</keyword>
<dbReference type="Pfam" id="PF22466">
    <property type="entry name" value="PSF3_N"/>
    <property type="match status" value="1"/>
</dbReference>
<protein>
    <recommendedName>
        <fullName evidence="1">DNA replication complex GINS protein PSF3 N-terminal domain-containing protein</fullName>
    </recommendedName>
</protein>
<organism evidence="2 3">
    <name type="scientific">Albugo candida</name>
    <dbReference type="NCBI Taxonomy" id="65357"/>
    <lineage>
        <taxon>Eukaryota</taxon>
        <taxon>Sar</taxon>
        <taxon>Stramenopiles</taxon>
        <taxon>Oomycota</taxon>
        <taxon>Peronosporomycetes</taxon>
        <taxon>Albuginales</taxon>
        <taxon>Albuginaceae</taxon>
        <taxon>Albugo</taxon>
    </lineage>
</organism>
<dbReference type="InterPro" id="IPR036224">
    <property type="entry name" value="GINS_bundle-like_dom_sf"/>
</dbReference>
<reference evidence="2 3" key="1">
    <citation type="submission" date="2012-05" db="EMBL/GenBank/DDBJ databases">
        <title>Recombination and specialization in a pathogen metapopulation.</title>
        <authorList>
            <person name="Gardiner A."/>
            <person name="Kemen E."/>
            <person name="Schultz-Larsen T."/>
            <person name="MacLean D."/>
            <person name="Van Oosterhout C."/>
            <person name="Jones J.D.G."/>
        </authorList>
    </citation>
    <scope>NUCLEOTIDE SEQUENCE [LARGE SCALE GENOMIC DNA]</scope>
    <source>
        <strain evidence="2 3">Ac Nc2</strain>
    </source>
</reference>
<proteinExistence type="predicted"/>
<sequence>MSDYYDIHEILAGEERVNCTFLTDAQECAYLDPSSLEDDIKAGSEVDLPLWLATSLIRRDDVNVRIPQYFTKRFSRMLKAGPSSVTLSNYCFYMYQVGKELLPLVESDETSNIEEVLRYAFGGERYREILYHSMSAMWEDSTEFTRKLTHDEKQIVIAGAADFKDMIRWKSGGSELLTAAPVLAHVSKRLRAN</sequence>
<dbReference type="PANTHER" id="PTHR22768:SF0">
    <property type="entry name" value="DNA REPLICATION COMPLEX GINS PROTEIN PSF3"/>
    <property type="match status" value="1"/>
</dbReference>
<dbReference type="EMBL" id="CAIX01000062">
    <property type="protein sequence ID" value="CCI44132.1"/>
    <property type="molecule type" value="Genomic_DNA"/>
</dbReference>
<dbReference type="SUPFAM" id="SSF160059">
    <property type="entry name" value="PriA/YqbF domain"/>
    <property type="match status" value="1"/>
</dbReference>
<dbReference type="InterPro" id="IPR010492">
    <property type="entry name" value="GINS_Psf3"/>
</dbReference>
<dbReference type="GO" id="GO:1902975">
    <property type="term" value="P:mitotic DNA replication initiation"/>
    <property type="evidence" value="ECO:0007669"/>
    <property type="project" value="TreeGrafter"/>
</dbReference>
<accession>A0A024GCS2</accession>
<feature type="domain" description="DNA replication complex GINS protein PSF3 N-terminal" evidence="1">
    <location>
        <begin position="5"/>
        <end position="57"/>
    </location>
</feature>
<dbReference type="InterPro" id="IPR055221">
    <property type="entry name" value="PSF3_N"/>
</dbReference>
<gene>
    <name evidence="2" type="ORF">BN9_049160</name>
</gene>
<dbReference type="Proteomes" id="UP000053237">
    <property type="component" value="Unassembled WGS sequence"/>
</dbReference>